<feature type="non-terminal residue" evidence="1">
    <location>
        <position position="114"/>
    </location>
</feature>
<evidence type="ECO:0008006" key="2">
    <source>
        <dbReference type="Google" id="ProtNLM"/>
    </source>
</evidence>
<proteinExistence type="predicted"/>
<name>A0A5Z4I156_CAMCO</name>
<accession>A0A5Z4I156</accession>
<protein>
    <recommendedName>
        <fullName evidence="2">Periplasmic protein</fullName>
    </recommendedName>
</protein>
<reference evidence="1" key="1">
    <citation type="submission" date="2019-09" db="EMBL/GenBank/DDBJ databases">
        <authorList>
            <consortium name="NARMS: The National Antimicrobial Resistance Monitoring System"/>
        </authorList>
    </citation>
    <scope>NUCLEOTIDE SEQUENCE</scope>
    <source>
        <strain evidence="1">FSIS11924487</strain>
    </source>
</reference>
<comment type="caution">
    <text evidence="1">The sequence shown here is derived from an EMBL/GenBank/DDBJ whole genome shotgun (WGS) entry which is preliminary data.</text>
</comment>
<organism evidence="1">
    <name type="scientific">Campylobacter coli</name>
    <dbReference type="NCBI Taxonomy" id="195"/>
    <lineage>
        <taxon>Bacteria</taxon>
        <taxon>Pseudomonadati</taxon>
        <taxon>Campylobacterota</taxon>
        <taxon>Epsilonproteobacteria</taxon>
        <taxon>Campylobacterales</taxon>
        <taxon>Campylobacteraceae</taxon>
        <taxon>Campylobacter</taxon>
    </lineage>
</organism>
<dbReference type="AlphaFoldDB" id="A0A5Z4I156"/>
<evidence type="ECO:0000313" key="1">
    <source>
        <dbReference type="EMBL" id="ECR9557867.1"/>
    </source>
</evidence>
<sequence length="114" mass="13119">MFKLNTCLPLKCDLNSQDCTFLFKGKQILVSAYPKPIKIFKNTAIKVSNFPFDPNLKIKIYSLNSYIGNIIPQFTNTKDSIIINFTGKSVTNDSRFRVEFLNNDKPTGFFFDFD</sequence>
<gene>
    <name evidence="1" type="ORF">F2M20_09140</name>
</gene>
<dbReference type="EMBL" id="AAKHYB010000065">
    <property type="protein sequence ID" value="ECR9557867.1"/>
    <property type="molecule type" value="Genomic_DNA"/>
</dbReference>